<evidence type="ECO:0000256" key="1">
    <source>
        <dbReference type="SAM" id="MobiDB-lite"/>
    </source>
</evidence>
<reference evidence="3 4" key="1">
    <citation type="submission" date="2024-06" db="EMBL/GenBank/DDBJ databases">
        <authorList>
            <person name="Pan Q."/>
            <person name="Wen M."/>
            <person name="Jouanno E."/>
            <person name="Zahm M."/>
            <person name="Klopp C."/>
            <person name="Cabau C."/>
            <person name="Louis A."/>
            <person name="Berthelot C."/>
            <person name="Parey E."/>
            <person name="Roest Crollius H."/>
            <person name="Montfort J."/>
            <person name="Robinson-Rechavi M."/>
            <person name="Bouchez O."/>
            <person name="Lampietro C."/>
            <person name="Lopez Roques C."/>
            <person name="Donnadieu C."/>
            <person name="Postlethwait J."/>
            <person name="Bobe J."/>
            <person name="Verreycken H."/>
            <person name="Guiguen Y."/>
        </authorList>
    </citation>
    <scope>NUCLEOTIDE SEQUENCE [LARGE SCALE GENOMIC DNA]</scope>
    <source>
        <strain evidence="3">Up_M1</strain>
        <tissue evidence="3">Testis</tissue>
    </source>
</reference>
<dbReference type="InterPro" id="IPR057603">
    <property type="entry name" value="Periphilin-1_C"/>
</dbReference>
<organism evidence="3 4">
    <name type="scientific">Umbra pygmaea</name>
    <name type="common">Eastern mudminnow</name>
    <dbReference type="NCBI Taxonomy" id="75934"/>
    <lineage>
        <taxon>Eukaryota</taxon>
        <taxon>Metazoa</taxon>
        <taxon>Chordata</taxon>
        <taxon>Craniata</taxon>
        <taxon>Vertebrata</taxon>
        <taxon>Euteleostomi</taxon>
        <taxon>Actinopterygii</taxon>
        <taxon>Neopterygii</taxon>
        <taxon>Teleostei</taxon>
        <taxon>Protacanthopterygii</taxon>
        <taxon>Esociformes</taxon>
        <taxon>Umbridae</taxon>
        <taxon>Umbra</taxon>
    </lineage>
</organism>
<dbReference type="PANTHER" id="PTHR15836:SF4">
    <property type="entry name" value="PERIPHILIN-1"/>
    <property type="match status" value="1"/>
</dbReference>
<dbReference type="Proteomes" id="UP001557470">
    <property type="component" value="Unassembled WGS sequence"/>
</dbReference>
<sequence length="563" mass="61850">MLKDHALPDFTSSCLTHIFSRPSKTSMSGQKKSDIREAYEHHILDKEVAFERIVNVIERRTAMATPEQDYDRELEYEASRYGSIQSYHFDGQRGYHSESVQSGNNRGYHGNSTPMGNIGGRSSPTRRKEDCRDQYYRPFRDDSSEGRQEELRAPEGFMRRRPGPHSLIPAKDAYSAVRDRSPIRSTPLGPAPRRGTPPGPAPRRGTLPGPAPRRCTPPGPAPRRCTPPGPAPRRCTPPGPAPRRCTPPGPAPRRCTPPGPALRRGTPPGPALRRGTPPGPALRRGTPPGPAHRRGTPPGAAHRRGTPPGAAHRRGTPPGPAPRRGTPPGPASRRGTPPGPASRRGTPPGPASRRSTSPGPASRRSTSPGPAPRRGTPPGPAPRRGTPPGPALIQSGLNSLRRSYSPDREQGSFSYQQRQQRRYTKEPFSQIRELDKSRLLGHVKSVSPDGPPHCSVPIKEECAPSLLAEPDGMATVKKEKEQMQDFKTRRSQAIAARALEIEKLYKQDCETFGTVVKMLVEKEPSLEKLLQNPLKDNLIEIRERCLDDLRHFITELDQVIHKA</sequence>
<keyword evidence="4" id="KW-1185">Reference proteome</keyword>
<evidence type="ECO:0000259" key="2">
    <source>
        <dbReference type="Pfam" id="PF25234"/>
    </source>
</evidence>
<protein>
    <recommendedName>
        <fullName evidence="2">Periphilin-1 C-terminal domain-containing protein</fullName>
    </recommendedName>
</protein>
<feature type="compositionally biased region" description="Basic residues" evidence="1">
    <location>
        <begin position="291"/>
        <end position="315"/>
    </location>
</feature>
<evidence type="ECO:0000313" key="4">
    <source>
        <dbReference type="Proteomes" id="UP001557470"/>
    </source>
</evidence>
<comment type="caution">
    <text evidence="3">The sequence shown here is derived from an EMBL/GenBank/DDBJ whole genome shotgun (WGS) entry which is preliminary data.</text>
</comment>
<name>A0ABD0WT63_UMBPY</name>
<evidence type="ECO:0000313" key="3">
    <source>
        <dbReference type="EMBL" id="KAL0968771.1"/>
    </source>
</evidence>
<feature type="compositionally biased region" description="Polar residues" evidence="1">
    <location>
        <begin position="353"/>
        <end position="367"/>
    </location>
</feature>
<dbReference type="Pfam" id="PF25234">
    <property type="entry name" value="Periphilin_C"/>
    <property type="match status" value="1"/>
</dbReference>
<feature type="compositionally biased region" description="Polar residues" evidence="1">
    <location>
        <begin position="98"/>
        <end position="123"/>
    </location>
</feature>
<dbReference type="CDD" id="cd22896">
    <property type="entry name" value="periphilin-like"/>
    <property type="match status" value="1"/>
</dbReference>
<feature type="compositionally biased region" description="Pro residues" evidence="1">
    <location>
        <begin position="317"/>
        <end position="330"/>
    </location>
</feature>
<feature type="compositionally biased region" description="Pro residues" evidence="1">
    <location>
        <begin position="369"/>
        <end position="390"/>
    </location>
</feature>
<feature type="compositionally biased region" description="Basic and acidic residues" evidence="1">
    <location>
        <begin position="126"/>
        <end position="153"/>
    </location>
</feature>
<dbReference type="InterPro" id="IPR028851">
    <property type="entry name" value="Pphln1"/>
</dbReference>
<dbReference type="PANTHER" id="PTHR15836">
    <property type="entry name" value="PERIPHILIN 1"/>
    <property type="match status" value="1"/>
</dbReference>
<feature type="compositionally biased region" description="Pro residues" evidence="1">
    <location>
        <begin position="209"/>
        <end position="260"/>
    </location>
</feature>
<proteinExistence type="predicted"/>
<gene>
    <name evidence="3" type="ORF">UPYG_G00271480</name>
</gene>
<feature type="domain" description="Periphilin-1 C-terminal" evidence="2">
    <location>
        <begin position="478"/>
        <end position="558"/>
    </location>
</feature>
<accession>A0ABD0WT63</accession>
<feature type="region of interest" description="Disordered" evidence="1">
    <location>
        <begin position="92"/>
        <end position="430"/>
    </location>
</feature>
<dbReference type="AlphaFoldDB" id="A0ABD0WT63"/>
<dbReference type="EMBL" id="JAGEUA010000008">
    <property type="protein sequence ID" value="KAL0968771.1"/>
    <property type="molecule type" value="Genomic_DNA"/>
</dbReference>